<protein>
    <submittedName>
        <fullName evidence="3">Signal transduction histidine kinase, LytS</fullName>
    </submittedName>
</protein>
<dbReference type="InterPro" id="IPR003594">
    <property type="entry name" value="HATPase_dom"/>
</dbReference>
<dbReference type="Pfam" id="PF02518">
    <property type="entry name" value="HATPase_c"/>
    <property type="match status" value="1"/>
</dbReference>
<proteinExistence type="predicted"/>
<dbReference type="Pfam" id="PF06580">
    <property type="entry name" value="His_kinase"/>
    <property type="match status" value="1"/>
</dbReference>
<dbReference type="InterPro" id="IPR050640">
    <property type="entry name" value="Bact_2-comp_sensor_kinase"/>
</dbReference>
<dbReference type="KEGG" id="ote:Oter_0068"/>
<feature type="transmembrane region" description="Helical" evidence="1">
    <location>
        <begin position="39"/>
        <end position="61"/>
    </location>
</feature>
<keyword evidence="1" id="KW-0812">Transmembrane</keyword>
<organism evidence="3 4">
    <name type="scientific">Opitutus terrae (strain DSM 11246 / JCM 15787 / PB90-1)</name>
    <dbReference type="NCBI Taxonomy" id="452637"/>
    <lineage>
        <taxon>Bacteria</taxon>
        <taxon>Pseudomonadati</taxon>
        <taxon>Verrucomicrobiota</taxon>
        <taxon>Opitutia</taxon>
        <taxon>Opitutales</taxon>
        <taxon>Opitutaceae</taxon>
        <taxon>Opitutus</taxon>
    </lineage>
</organism>
<dbReference type="OrthoDB" id="181312at2"/>
<dbReference type="Gene3D" id="3.30.565.10">
    <property type="entry name" value="Histidine kinase-like ATPase, C-terminal domain"/>
    <property type="match status" value="1"/>
</dbReference>
<evidence type="ECO:0000313" key="3">
    <source>
        <dbReference type="EMBL" id="ACB73359.1"/>
    </source>
</evidence>
<dbReference type="STRING" id="452637.Oter_0068"/>
<keyword evidence="1" id="KW-0472">Membrane</keyword>
<keyword evidence="4" id="KW-1185">Reference proteome</keyword>
<feature type="transmembrane region" description="Helical" evidence="1">
    <location>
        <begin position="120"/>
        <end position="141"/>
    </location>
</feature>
<dbReference type="SMART" id="SM00387">
    <property type="entry name" value="HATPase_c"/>
    <property type="match status" value="1"/>
</dbReference>
<dbReference type="PANTHER" id="PTHR34220:SF7">
    <property type="entry name" value="SENSOR HISTIDINE KINASE YPDA"/>
    <property type="match status" value="1"/>
</dbReference>
<evidence type="ECO:0000313" key="4">
    <source>
        <dbReference type="Proteomes" id="UP000007013"/>
    </source>
</evidence>
<sequence>MNARWAQIALLVAGAVLVGAVLTLEVYFNTRATHGAADLIDIAIPQFGRAAMWAALVPLILRLRELVPLARGTWAGGMSFHLAVSFGVMAVFYLGRMWAYTLWFEPTWPEGFWRMALQNFYGRNIIDMTYYWAVIAFGYGLEYHQRYKDEELKASQLETRLVETELQALRQQLHPHFLFNTLNTIAVLVRERRSEDAVNLIARLSALLRLSLDQRGVAEVTLQQELEFIDHYVEIQKVRFSDRLTVQQDIAPEVRSARIPHLLLQPLVENAIVHGIAPKSGPGRLEIAARRSGADLLLEVRDDGPGLPDGRMRAKEGVGLCNTRERLARLYGARAQLSLQTRPGRGVCVQVVLPYRADSGELRVQS</sequence>
<dbReference type="AlphaFoldDB" id="B1ZMA6"/>
<dbReference type="PANTHER" id="PTHR34220">
    <property type="entry name" value="SENSOR HISTIDINE KINASE YPDA"/>
    <property type="match status" value="1"/>
</dbReference>
<dbReference type="eggNOG" id="COG2972">
    <property type="taxonomic scope" value="Bacteria"/>
</dbReference>
<dbReference type="InterPro" id="IPR010559">
    <property type="entry name" value="Sig_transdc_His_kin_internal"/>
</dbReference>
<keyword evidence="3" id="KW-0418">Kinase</keyword>
<dbReference type="SUPFAM" id="SSF55874">
    <property type="entry name" value="ATPase domain of HSP90 chaperone/DNA topoisomerase II/histidine kinase"/>
    <property type="match status" value="1"/>
</dbReference>
<evidence type="ECO:0000256" key="1">
    <source>
        <dbReference type="SAM" id="Phobius"/>
    </source>
</evidence>
<dbReference type="EMBL" id="CP001032">
    <property type="protein sequence ID" value="ACB73359.1"/>
    <property type="molecule type" value="Genomic_DNA"/>
</dbReference>
<name>B1ZMA6_OPITP</name>
<dbReference type="Proteomes" id="UP000007013">
    <property type="component" value="Chromosome"/>
</dbReference>
<keyword evidence="1" id="KW-1133">Transmembrane helix</keyword>
<keyword evidence="3" id="KW-0808">Transferase</keyword>
<gene>
    <name evidence="3" type="ordered locus">Oter_0068</name>
</gene>
<dbReference type="HOGENOM" id="CLU_020473_1_1_0"/>
<dbReference type="PROSITE" id="PS50109">
    <property type="entry name" value="HIS_KIN"/>
    <property type="match status" value="1"/>
</dbReference>
<dbReference type="InterPro" id="IPR036890">
    <property type="entry name" value="HATPase_C_sf"/>
</dbReference>
<evidence type="ECO:0000259" key="2">
    <source>
        <dbReference type="PROSITE" id="PS50109"/>
    </source>
</evidence>
<dbReference type="InterPro" id="IPR005467">
    <property type="entry name" value="His_kinase_dom"/>
</dbReference>
<feature type="domain" description="Histidine kinase" evidence="2">
    <location>
        <begin position="263"/>
        <end position="357"/>
    </location>
</feature>
<dbReference type="RefSeq" id="WP_012372897.1">
    <property type="nucleotide sequence ID" value="NC_010571.1"/>
</dbReference>
<feature type="transmembrane region" description="Helical" evidence="1">
    <location>
        <begin position="82"/>
        <end position="100"/>
    </location>
</feature>
<dbReference type="GO" id="GO:0000155">
    <property type="term" value="F:phosphorelay sensor kinase activity"/>
    <property type="evidence" value="ECO:0007669"/>
    <property type="project" value="InterPro"/>
</dbReference>
<accession>B1ZMA6</accession>
<reference evidence="3 4" key="1">
    <citation type="journal article" date="2011" name="J. Bacteriol.">
        <title>Genome sequence of the verrucomicrobium Opitutus terrae PB90-1, an abundant inhabitant of rice paddy soil ecosystems.</title>
        <authorList>
            <person name="van Passel M.W."/>
            <person name="Kant R."/>
            <person name="Palva A."/>
            <person name="Copeland A."/>
            <person name="Lucas S."/>
            <person name="Lapidus A."/>
            <person name="Glavina del Rio T."/>
            <person name="Pitluck S."/>
            <person name="Goltsman E."/>
            <person name="Clum A."/>
            <person name="Sun H."/>
            <person name="Schmutz J."/>
            <person name="Larimer F.W."/>
            <person name="Land M.L."/>
            <person name="Hauser L."/>
            <person name="Kyrpides N."/>
            <person name="Mikhailova N."/>
            <person name="Richardson P.P."/>
            <person name="Janssen P.H."/>
            <person name="de Vos W.M."/>
            <person name="Smidt H."/>
        </authorList>
    </citation>
    <scope>NUCLEOTIDE SEQUENCE [LARGE SCALE GENOMIC DNA]</scope>
    <source>
        <strain evidence="4">DSM 11246 / JCM 15787 / PB90-1</strain>
    </source>
</reference>
<dbReference type="GO" id="GO:0016020">
    <property type="term" value="C:membrane"/>
    <property type="evidence" value="ECO:0007669"/>
    <property type="project" value="InterPro"/>
</dbReference>